<keyword evidence="2" id="KW-1185">Reference proteome</keyword>
<sequence length="1518" mass="172003">MPVGEVFLGAFLQVLFDRLAPHKLLSLFPSEAAGICSELKQWKKKLLMIQAVLDDAEEKQLKNEAIKLWLDDLRDLAYDVEDALDDYATQVLETKLMMMSKQKVISSFSDYFSAALSRRSSSTIEDISSRLEDLCEQRHELGLKAVDYYIPDHEAIISTRWARQRPPSTSVPIEPAVYGRENDISKLLEMVLSVGVPTNGKFSVIPIVGMAGVGKTTLARHVYNDDKVEDYFSTARVWVCVSYSSASFASFDVLRVSKAILESITFSPCHLQDLNPVQVQLRQVVAGKRFLLVLDDVWKINYGSWEVFKSPFMAAAPGSKIIVTTRSREVASIVAGPTNYYELQLLSDSDCWSVFAKHAFDQGSGDVGAFPDLQFIRQKVIEKSRGLPLVASNLGGFLHSKQSYEEWEDILNGSIRDLSDEDFDILPVLKLSYRHLPSHLKRCFAYCALFPKGYEFEEKELVLLWMAEGLIQPSKSKQLEDIGREYIRDLLSRSMFQQPGSGHITLHDLVNDLAQWVSGDTVCRLEDELGIGIDMQSRRFERTRHFSYTCGKYDGKSKFEAFHKVNDDLIRTFLPLPPIHAGFRCFITSMVLSDLLPKCKKLRVLSLAGYRMSELPDSIGGLRHLRYLNLSNTTLRNLPESTCSLFNLEVLLLKNCFQLKKLPPNMENLINLRHLDIAGAYLIRKMPLGMRELTSLRTLSNFIVGKSTGSDLQDLKNLKFLRGRLCISRLHNVTAFQNTREAILSDMRNLEVLSLEWRLGFDETRNEEAEKNVLDMLQPHRDLKELTIKGYGGARFSSWIGDPSFSKMVVLTLENCENCTSLPSLGLLSSLKNLTIKRMKRIKSIGCEFYGESCLEPFKCLETLYFEDLQEWEHWDSVGEYEPVEIFPSLQELVVSSCPKLSGKLPDHLPSLEKLVIHFCQQLVVSFSSYPLLQNLNISGCKGMTWRDPSEGKSLNSIRLLDVSVFDKWLNQDYQKVESLDIGNCEELMYLWQKQPQGLQRFTSLRKLNIAKCNALTSLPKGMKHNNACLESLKIEDCHSLTFILKGQLPLSLKLLEIRNCQNLRLLLDDNQETCSLIFLLIDHCPSLTCLASTSRLPATLSHLEIRHCSKLTNMSSGGHFPAKLTSLKIEDCSELTAISSSGQLPPTLIHIEIDDCAKLKSIISIDDQLPEALEILQIKRCPKLESIAKKFQSNKSLKDILISKCENLKSIPENLKTLNSLTDICIFDCPSLISFPEGGLPCSTLKVLIHCCEKLNALPNRIRSLNSLRKLSISECPSIISFPEEGFPSSLTSLSIKDPNIYQMLIEWGLYKLTSLLELKISGSVEVTFPGMEIMLPASLNRLTIKSFQHLKYLSSKGFHGLKTLESLTINGCPNLTFIPYLPTSLLQLYIKNCPLLEKQCQRDKGQEWSKIAHIPCVKIDDKFVYDPQEEDLYSIADVKEEDDELQMLEDATRMAFQSRWHTTVLPLIVSAIGFPSCSYLRSRPEQETKHEFFSGEERHCIPYATVIKPLLVVRQE</sequence>
<proteinExistence type="predicted"/>
<gene>
    <name evidence="1" type="ORF">KPL71_018714</name>
</gene>
<organism evidence="1 2">
    <name type="scientific">Citrus sinensis</name>
    <name type="common">Sweet orange</name>
    <name type="synonym">Citrus aurantium var. sinensis</name>
    <dbReference type="NCBI Taxonomy" id="2711"/>
    <lineage>
        <taxon>Eukaryota</taxon>
        <taxon>Viridiplantae</taxon>
        <taxon>Streptophyta</taxon>
        <taxon>Embryophyta</taxon>
        <taxon>Tracheophyta</taxon>
        <taxon>Spermatophyta</taxon>
        <taxon>Magnoliopsida</taxon>
        <taxon>eudicotyledons</taxon>
        <taxon>Gunneridae</taxon>
        <taxon>Pentapetalae</taxon>
        <taxon>rosids</taxon>
        <taxon>malvids</taxon>
        <taxon>Sapindales</taxon>
        <taxon>Rutaceae</taxon>
        <taxon>Aurantioideae</taxon>
        <taxon>Citrus</taxon>
    </lineage>
</organism>
<protein>
    <submittedName>
        <fullName evidence="1">Disease resistance RPP13-like protein 1</fullName>
    </submittedName>
</protein>
<dbReference type="EMBL" id="CM039175">
    <property type="protein sequence ID" value="KAH9738233.1"/>
    <property type="molecule type" value="Genomic_DNA"/>
</dbReference>
<accession>A0ACB8K053</accession>
<comment type="caution">
    <text evidence="1">The sequence shown here is derived from an EMBL/GenBank/DDBJ whole genome shotgun (WGS) entry which is preliminary data.</text>
</comment>
<evidence type="ECO:0000313" key="2">
    <source>
        <dbReference type="Proteomes" id="UP000829398"/>
    </source>
</evidence>
<dbReference type="Proteomes" id="UP000829398">
    <property type="component" value="Chromosome 6"/>
</dbReference>
<name>A0ACB8K053_CITSI</name>
<evidence type="ECO:0000313" key="1">
    <source>
        <dbReference type="EMBL" id="KAH9738233.1"/>
    </source>
</evidence>
<reference evidence="2" key="1">
    <citation type="journal article" date="2023" name="Hortic. Res.">
        <title>A chromosome-level phased genome enabling allele-level studies in sweet orange: a case study on citrus Huanglongbing tolerance.</title>
        <authorList>
            <person name="Wu B."/>
            <person name="Yu Q."/>
            <person name="Deng Z."/>
            <person name="Duan Y."/>
            <person name="Luo F."/>
            <person name="Gmitter F. Jr."/>
        </authorList>
    </citation>
    <scope>NUCLEOTIDE SEQUENCE [LARGE SCALE GENOMIC DNA]</scope>
    <source>
        <strain evidence="2">cv. Valencia</strain>
    </source>
</reference>